<dbReference type="GO" id="GO:0008173">
    <property type="term" value="F:RNA methyltransferase activity"/>
    <property type="evidence" value="ECO:0007669"/>
    <property type="project" value="InterPro"/>
</dbReference>
<dbReference type="PROSITE" id="PS50209">
    <property type="entry name" value="CARD"/>
    <property type="match status" value="1"/>
</dbReference>
<dbReference type="Gene3D" id="1.10.150.530">
    <property type="match status" value="1"/>
</dbReference>
<dbReference type="EMBL" id="BLLK01000022">
    <property type="protein sequence ID" value="GFH46760.1"/>
    <property type="molecule type" value="Genomic_DNA"/>
</dbReference>
<dbReference type="PANTHER" id="PTHR30544:SF5">
    <property type="entry name" value="RADICAL SAM CORE DOMAIN-CONTAINING PROTEIN"/>
    <property type="match status" value="1"/>
</dbReference>
<feature type="domain" description="CARD" evidence="14">
    <location>
        <begin position="573"/>
        <end position="634"/>
    </location>
</feature>
<dbReference type="GO" id="GO:0030488">
    <property type="term" value="P:tRNA methylation"/>
    <property type="evidence" value="ECO:0007669"/>
    <property type="project" value="InterPro"/>
</dbReference>
<keyword evidence="7" id="KW-0808">Transferase</keyword>
<dbReference type="SFLD" id="SFLDG01062">
    <property type="entry name" value="methyltransferase_(Class_A)"/>
    <property type="match status" value="1"/>
</dbReference>
<dbReference type="SFLD" id="SFLDS00029">
    <property type="entry name" value="Radical_SAM"/>
    <property type="match status" value="1"/>
</dbReference>
<dbReference type="SFLD" id="SFLDF00275">
    <property type="entry name" value="adenosine_C2_methyltransferase"/>
    <property type="match status" value="1"/>
</dbReference>
<dbReference type="CDD" id="cd01335">
    <property type="entry name" value="Radical_SAM"/>
    <property type="match status" value="1"/>
</dbReference>
<comment type="caution">
    <text evidence="16">The sequence shown here is derived from an EMBL/GenBank/DDBJ whole genome shotgun (WGS) entry which is preliminary data.</text>
</comment>
<reference evidence="16 17" key="1">
    <citation type="journal article" date="2021" name="Sci. Rep.">
        <title>The genome of the diatom Chaetoceros tenuissimus carries an ancient integrated fragment of an extant virus.</title>
        <authorList>
            <person name="Hongo Y."/>
            <person name="Kimura K."/>
            <person name="Takaki Y."/>
            <person name="Yoshida Y."/>
            <person name="Baba S."/>
            <person name="Kobayashi G."/>
            <person name="Nagasaki K."/>
            <person name="Hano T."/>
            <person name="Tomaru Y."/>
        </authorList>
    </citation>
    <scope>NUCLEOTIDE SEQUENCE [LARGE SCALE GENOMIC DNA]</scope>
    <source>
        <strain evidence="16 17">NIES-3715</strain>
    </source>
</reference>
<feature type="compositionally biased region" description="Basic and acidic residues" evidence="13">
    <location>
        <begin position="608"/>
        <end position="634"/>
    </location>
</feature>
<dbReference type="Proteomes" id="UP001054902">
    <property type="component" value="Unassembled WGS sequence"/>
</dbReference>
<keyword evidence="11" id="KW-0408">Iron</keyword>
<evidence type="ECO:0000313" key="17">
    <source>
        <dbReference type="Proteomes" id="UP001054902"/>
    </source>
</evidence>
<evidence type="ECO:0000256" key="9">
    <source>
        <dbReference type="ARBA" id="ARBA00022694"/>
    </source>
</evidence>
<dbReference type="GO" id="GO:0051539">
    <property type="term" value="F:4 iron, 4 sulfur cluster binding"/>
    <property type="evidence" value="ECO:0007669"/>
    <property type="project" value="UniProtKB-KW"/>
</dbReference>
<dbReference type="AlphaFoldDB" id="A0AAD3H1C9"/>
<evidence type="ECO:0000256" key="8">
    <source>
        <dbReference type="ARBA" id="ARBA00022691"/>
    </source>
</evidence>
<dbReference type="Gene3D" id="3.20.20.70">
    <property type="entry name" value="Aldolase class I"/>
    <property type="match status" value="1"/>
</dbReference>
<evidence type="ECO:0000256" key="4">
    <source>
        <dbReference type="ARBA" id="ARBA00022490"/>
    </source>
</evidence>
<dbReference type="HAMAP" id="MF_01849">
    <property type="entry name" value="RNA_methyltr_RlmN"/>
    <property type="match status" value="1"/>
</dbReference>
<dbReference type="InterPro" id="IPR004383">
    <property type="entry name" value="rRNA_lsu_MTrfase_RlmN/Cfr"/>
</dbReference>
<feature type="region of interest" description="Disordered" evidence="13">
    <location>
        <begin position="603"/>
        <end position="634"/>
    </location>
</feature>
<dbReference type="InterPro" id="IPR058240">
    <property type="entry name" value="rSAM_sf"/>
</dbReference>
<evidence type="ECO:0000256" key="5">
    <source>
        <dbReference type="ARBA" id="ARBA00022552"/>
    </source>
</evidence>
<name>A0AAD3H1C9_9STRA</name>
<evidence type="ECO:0000256" key="13">
    <source>
        <dbReference type="SAM" id="MobiDB-lite"/>
    </source>
</evidence>
<dbReference type="PANTHER" id="PTHR30544">
    <property type="entry name" value="23S RRNA METHYLTRANSFERASE"/>
    <property type="match status" value="1"/>
</dbReference>
<protein>
    <recommendedName>
        <fullName evidence="18">Radical SAM core domain-containing protein</fullName>
    </recommendedName>
</protein>
<organism evidence="16 17">
    <name type="scientific">Chaetoceros tenuissimus</name>
    <dbReference type="NCBI Taxonomy" id="426638"/>
    <lineage>
        <taxon>Eukaryota</taxon>
        <taxon>Sar</taxon>
        <taxon>Stramenopiles</taxon>
        <taxon>Ochrophyta</taxon>
        <taxon>Bacillariophyta</taxon>
        <taxon>Coscinodiscophyceae</taxon>
        <taxon>Chaetocerotophycidae</taxon>
        <taxon>Chaetocerotales</taxon>
        <taxon>Chaetocerotaceae</taxon>
        <taxon>Chaetoceros</taxon>
    </lineage>
</organism>
<evidence type="ECO:0000256" key="2">
    <source>
        <dbReference type="ARBA" id="ARBA00004496"/>
    </source>
</evidence>
<evidence type="ECO:0000256" key="12">
    <source>
        <dbReference type="ARBA" id="ARBA00023014"/>
    </source>
</evidence>
<dbReference type="GO" id="GO:0046872">
    <property type="term" value="F:metal ion binding"/>
    <property type="evidence" value="ECO:0007669"/>
    <property type="project" value="UniProtKB-KW"/>
</dbReference>
<keyword evidence="4" id="KW-0963">Cytoplasm</keyword>
<keyword evidence="5" id="KW-0698">rRNA processing</keyword>
<accession>A0AAD3H1C9</accession>
<evidence type="ECO:0000256" key="7">
    <source>
        <dbReference type="ARBA" id="ARBA00022679"/>
    </source>
</evidence>
<evidence type="ECO:0008006" key="18">
    <source>
        <dbReference type="Google" id="ProtNLM"/>
    </source>
</evidence>
<keyword evidence="10" id="KW-0479">Metal-binding</keyword>
<dbReference type="SUPFAM" id="SSF102114">
    <property type="entry name" value="Radical SAM enzymes"/>
    <property type="match status" value="1"/>
</dbReference>
<dbReference type="InterPro" id="IPR048641">
    <property type="entry name" value="RlmN_N"/>
</dbReference>
<comment type="subcellular location">
    <subcellularLocation>
        <location evidence="2">Cytoplasm</location>
    </subcellularLocation>
</comment>
<dbReference type="FunFam" id="3.20.20.70:FF:000014">
    <property type="entry name" value="Probable dual-specificity RNA methyltransferase RlmN"/>
    <property type="match status" value="1"/>
</dbReference>
<keyword evidence="6" id="KW-0489">Methyltransferase</keyword>
<dbReference type="GO" id="GO:0005737">
    <property type="term" value="C:cytoplasm"/>
    <property type="evidence" value="ECO:0007669"/>
    <property type="project" value="UniProtKB-SubCell"/>
</dbReference>
<dbReference type="InterPro" id="IPR007197">
    <property type="entry name" value="rSAM"/>
</dbReference>
<dbReference type="InterPro" id="IPR027492">
    <property type="entry name" value="RNA_MTrfase_RlmN"/>
</dbReference>
<keyword evidence="3" id="KW-0004">4Fe-4S</keyword>
<gene>
    <name evidence="16" type="ORF">CTEN210_03234</name>
</gene>
<keyword evidence="17" id="KW-1185">Reference proteome</keyword>
<keyword evidence="12" id="KW-0411">Iron-sulfur</keyword>
<evidence type="ECO:0000313" key="16">
    <source>
        <dbReference type="EMBL" id="GFH46760.1"/>
    </source>
</evidence>
<evidence type="ECO:0000256" key="11">
    <source>
        <dbReference type="ARBA" id="ARBA00023004"/>
    </source>
</evidence>
<evidence type="ECO:0000259" key="14">
    <source>
        <dbReference type="PROSITE" id="PS50209"/>
    </source>
</evidence>
<dbReference type="InterPro" id="IPR040072">
    <property type="entry name" value="Methyltransferase_A"/>
</dbReference>
<dbReference type="InterPro" id="IPR001315">
    <property type="entry name" value="CARD"/>
</dbReference>
<evidence type="ECO:0000256" key="1">
    <source>
        <dbReference type="ARBA" id="ARBA00001966"/>
    </source>
</evidence>
<dbReference type="Pfam" id="PF21016">
    <property type="entry name" value="RlmN_N"/>
    <property type="match status" value="1"/>
</dbReference>
<dbReference type="GO" id="GO:0070475">
    <property type="term" value="P:rRNA base methylation"/>
    <property type="evidence" value="ECO:0007669"/>
    <property type="project" value="InterPro"/>
</dbReference>
<evidence type="ECO:0000256" key="6">
    <source>
        <dbReference type="ARBA" id="ARBA00022603"/>
    </source>
</evidence>
<evidence type="ECO:0000256" key="3">
    <source>
        <dbReference type="ARBA" id="ARBA00022485"/>
    </source>
</evidence>
<dbReference type="NCBIfam" id="TIGR00048">
    <property type="entry name" value="rRNA_mod_RlmN"/>
    <property type="match status" value="1"/>
</dbReference>
<dbReference type="PROSITE" id="PS51918">
    <property type="entry name" value="RADICAL_SAM"/>
    <property type="match status" value="1"/>
</dbReference>
<evidence type="ECO:0000259" key="15">
    <source>
        <dbReference type="PROSITE" id="PS51918"/>
    </source>
</evidence>
<dbReference type="Pfam" id="PF04055">
    <property type="entry name" value="Radical_SAM"/>
    <property type="match status" value="1"/>
</dbReference>
<keyword evidence="8" id="KW-0949">S-adenosyl-L-methionine</keyword>
<feature type="domain" description="Radical SAM core" evidence="15">
    <location>
        <begin position="183"/>
        <end position="423"/>
    </location>
</feature>
<comment type="cofactor">
    <cofactor evidence="1">
        <name>[4Fe-4S] cluster</name>
        <dbReference type="ChEBI" id="CHEBI:49883"/>
    </cofactor>
</comment>
<sequence>MRMSRALSSLIVVSSTRFIRAFQPLHISSTQNSKVTSSLLNPDQNYLKIVQRLKSTQQRRIRKTLNASIIEEIIDESKDSNTQPALKVNLLTIHEAELETLLASWKQPKYRAKQILSWVHEKGITDVNEMNNIPKKLRSLLEEYTTIGTLELDVEVVSKDGTRKRAYRLKDNQLIESVLMPYEDGRQTACISSQAGCAMGCVFCATGQMGFARQLTPDEIFEQVAKFSAELKKENKRLSNVVMMGMGEPLANYRNVMEAIKRMNTDLGIGARKITVSTVGVVPNIRKLMEEDLQVRLAVSLHCSSDEERSQLLPANKRYGGLDELMNTIREYIDTTNRRVTLEWALIENENDTPEVARQLGQLLKRFGIRRDMTHINLIPLNPTGGYEGSPSGRKNVNEFVNVLDKEFGIKATPRVRRGIDIDAGCGQLKAAVKKKEEKELKEKEILEARSAVEELQKFVEPSSPQMVGVWEDEDEPEDLEQEADLKALYNDRIRKTNTLKHGDIVNFELHDTVNLDNDEEDFDDESYENDLDKDEAARLINLVKLSFPEPKVVDQTSEDEFKPVVGPTTTIIDEDSIRKAKKRRKKLLKNLKAINKLKDMQANGKALNEEQMEKVEKEKEWKDELESVEHNLQ</sequence>
<keyword evidence="9" id="KW-0819">tRNA processing</keyword>
<evidence type="ECO:0000256" key="10">
    <source>
        <dbReference type="ARBA" id="ARBA00022723"/>
    </source>
</evidence>
<dbReference type="InterPro" id="IPR013785">
    <property type="entry name" value="Aldolase_TIM"/>
</dbReference>
<proteinExistence type="inferred from homology"/>